<sequence length="70" mass="8378">MERIFVSSSNLYTVGYNDGISILEIQFRNGSIYQYFNVPLSVYQALMNAGSHGQYFSYFIKDRYRYRRIR</sequence>
<dbReference type="EMBL" id="PYFT01000002">
    <property type="protein sequence ID" value="PSR51883.1"/>
    <property type="molecule type" value="Genomic_DNA"/>
</dbReference>
<organism evidence="2 3">
    <name type="scientific">Adhaeribacter arboris</name>
    <dbReference type="NCBI Taxonomy" id="2072846"/>
    <lineage>
        <taxon>Bacteria</taxon>
        <taxon>Pseudomonadati</taxon>
        <taxon>Bacteroidota</taxon>
        <taxon>Cytophagia</taxon>
        <taxon>Cytophagales</taxon>
        <taxon>Hymenobacteraceae</taxon>
        <taxon>Adhaeribacter</taxon>
    </lineage>
</organism>
<dbReference type="OrthoDB" id="8450910at2"/>
<name>A0A2T2Y8Q9_9BACT</name>
<evidence type="ECO:0000313" key="3">
    <source>
        <dbReference type="Proteomes" id="UP000240357"/>
    </source>
</evidence>
<evidence type="ECO:0000259" key="1">
    <source>
        <dbReference type="Pfam" id="PF13619"/>
    </source>
</evidence>
<keyword evidence="3" id="KW-1185">Reference proteome</keyword>
<dbReference type="AlphaFoldDB" id="A0A2T2Y8Q9"/>
<evidence type="ECO:0000313" key="2">
    <source>
        <dbReference type="EMBL" id="PSR51883.1"/>
    </source>
</evidence>
<dbReference type="Pfam" id="PF13619">
    <property type="entry name" value="KTSC"/>
    <property type="match status" value="1"/>
</dbReference>
<gene>
    <name evidence="2" type="ORF">AHMF7605_28645</name>
</gene>
<reference evidence="2 3" key="1">
    <citation type="submission" date="2018-03" db="EMBL/GenBank/DDBJ databases">
        <title>Adhaeribacter sp. HMF7605 Genome sequencing and assembly.</title>
        <authorList>
            <person name="Kang H."/>
            <person name="Kang J."/>
            <person name="Cha I."/>
            <person name="Kim H."/>
            <person name="Joh K."/>
        </authorList>
    </citation>
    <scope>NUCLEOTIDE SEQUENCE [LARGE SCALE GENOMIC DNA]</scope>
    <source>
        <strain evidence="2 3">HMF7605</strain>
    </source>
</reference>
<feature type="domain" description="KTSC" evidence="1">
    <location>
        <begin position="7"/>
        <end position="64"/>
    </location>
</feature>
<dbReference type="RefSeq" id="WP_106933705.1">
    <property type="nucleotide sequence ID" value="NZ_PYFT01000002.1"/>
</dbReference>
<dbReference type="Proteomes" id="UP000240357">
    <property type="component" value="Unassembled WGS sequence"/>
</dbReference>
<dbReference type="InterPro" id="IPR025309">
    <property type="entry name" value="KTSC_dom"/>
</dbReference>
<protein>
    <submittedName>
        <fullName evidence="2">KTSC domain-containing protein</fullName>
    </submittedName>
</protein>
<accession>A0A2T2Y8Q9</accession>
<comment type="caution">
    <text evidence="2">The sequence shown here is derived from an EMBL/GenBank/DDBJ whole genome shotgun (WGS) entry which is preliminary data.</text>
</comment>
<proteinExistence type="predicted"/>